<dbReference type="PROSITE" id="PS50850">
    <property type="entry name" value="MFS"/>
    <property type="match status" value="1"/>
</dbReference>
<dbReference type="PANTHER" id="PTHR23517:SF2">
    <property type="entry name" value="MULTIDRUG RESISTANCE PROTEIN MDTH"/>
    <property type="match status" value="1"/>
</dbReference>
<feature type="transmembrane region" description="Helical" evidence="7">
    <location>
        <begin position="315"/>
        <end position="334"/>
    </location>
</feature>
<dbReference type="InterPro" id="IPR050171">
    <property type="entry name" value="MFS_Transporters"/>
</dbReference>
<evidence type="ECO:0000313" key="9">
    <source>
        <dbReference type="EMBL" id="PRY38914.1"/>
    </source>
</evidence>
<dbReference type="Proteomes" id="UP000239494">
    <property type="component" value="Unassembled WGS sequence"/>
</dbReference>
<feature type="domain" description="Major facilitator superfamily (MFS) profile" evidence="8">
    <location>
        <begin position="224"/>
        <end position="415"/>
    </location>
</feature>
<dbReference type="PANTHER" id="PTHR23517">
    <property type="entry name" value="RESISTANCE PROTEIN MDTM, PUTATIVE-RELATED-RELATED"/>
    <property type="match status" value="1"/>
</dbReference>
<feature type="transmembrane region" description="Helical" evidence="7">
    <location>
        <begin position="383"/>
        <end position="400"/>
    </location>
</feature>
<feature type="transmembrane region" description="Helical" evidence="7">
    <location>
        <begin position="291"/>
        <end position="309"/>
    </location>
</feature>
<accession>A0A2T0SZU3</accession>
<evidence type="ECO:0000256" key="6">
    <source>
        <dbReference type="ARBA" id="ARBA00023136"/>
    </source>
</evidence>
<evidence type="ECO:0000313" key="10">
    <source>
        <dbReference type="Proteomes" id="UP000239494"/>
    </source>
</evidence>
<dbReference type="SUPFAM" id="SSF103473">
    <property type="entry name" value="MFS general substrate transporter"/>
    <property type="match status" value="1"/>
</dbReference>
<keyword evidence="10" id="KW-1185">Reference proteome</keyword>
<evidence type="ECO:0000259" key="8">
    <source>
        <dbReference type="PROSITE" id="PS50850"/>
    </source>
</evidence>
<dbReference type="Pfam" id="PF07690">
    <property type="entry name" value="MFS_1"/>
    <property type="match status" value="1"/>
</dbReference>
<feature type="transmembrane region" description="Helical" evidence="7">
    <location>
        <begin position="55"/>
        <end position="77"/>
    </location>
</feature>
<dbReference type="EMBL" id="PVTF01000008">
    <property type="protein sequence ID" value="PRY38914.1"/>
    <property type="molecule type" value="Genomic_DNA"/>
</dbReference>
<proteinExistence type="predicted"/>
<feature type="transmembrane region" description="Helical" evidence="7">
    <location>
        <begin position="97"/>
        <end position="118"/>
    </location>
</feature>
<evidence type="ECO:0000256" key="1">
    <source>
        <dbReference type="ARBA" id="ARBA00004651"/>
    </source>
</evidence>
<comment type="subcellular location">
    <subcellularLocation>
        <location evidence="1">Cell membrane</location>
        <topology evidence="1">Multi-pass membrane protein</topology>
    </subcellularLocation>
</comment>
<sequence>MTGVGRLWRASIGSDVFTDGPRRRLAIGSFVDSLGSGLFLPVMVLFFTRSAGLDVATVGLGLTCGGIASVAMTPLAGRVLDRYDPRLVLVASYALRTAVYLAYPLVHSVGVFVPLVCLDRISSQAARSARTMVVAGMAGEEDRIRMLSGLNAIRNLAVGIGNLGATAAIVVDSRAAYLAVVWANAVSYVVGALLVRTLPADGHHVEAGTSDRGADRRVLRDRRFLLLAALNAVFLAGNSALLVGVPVWLTTRTSAPAALVGLLFALNTVLIVLLQVGLGRMARTLGGAGRAYLFSGVALLVGCAMFVLAAAGGTAVAVLCMVVGVVGLTIAEIFSSAAGWSVPLALAPDGRRGRYLSVFAIGEGFMTFAGPAVVTLIVVGSEWSGWIGLGVAAAVAGVAARSLCRTRATAPVAGG</sequence>
<keyword evidence="6 7" id="KW-0472">Membrane</keyword>
<reference evidence="9 10" key="1">
    <citation type="submission" date="2018-03" db="EMBL/GenBank/DDBJ databases">
        <title>Genomic Encyclopedia of Archaeal and Bacterial Type Strains, Phase II (KMG-II): from individual species to whole genera.</title>
        <authorList>
            <person name="Goeker M."/>
        </authorList>
    </citation>
    <scope>NUCLEOTIDE SEQUENCE [LARGE SCALE GENOMIC DNA]</scope>
    <source>
        <strain evidence="9 10">DSM 44720</strain>
    </source>
</reference>
<dbReference type="GO" id="GO:0022857">
    <property type="term" value="F:transmembrane transporter activity"/>
    <property type="evidence" value="ECO:0007669"/>
    <property type="project" value="InterPro"/>
</dbReference>
<feature type="transmembrane region" description="Helical" evidence="7">
    <location>
        <begin position="255"/>
        <end position="279"/>
    </location>
</feature>
<feature type="transmembrane region" description="Helical" evidence="7">
    <location>
        <begin position="224"/>
        <end position="249"/>
    </location>
</feature>
<keyword evidence="4 7" id="KW-0812">Transmembrane</keyword>
<dbReference type="OrthoDB" id="6803299at2"/>
<evidence type="ECO:0000256" key="3">
    <source>
        <dbReference type="ARBA" id="ARBA00022475"/>
    </source>
</evidence>
<dbReference type="InterPro" id="IPR036259">
    <property type="entry name" value="MFS_trans_sf"/>
</dbReference>
<dbReference type="AlphaFoldDB" id="A0A2T0SZU3"/>
<evidence type="ECO:0000256" key="4">
    <source>
        <dbReference type="ARBA" id="ARBA00022692"/>
    </source>
</evidence>
<dbReference type="GO" id="GO:0005886">
    <property type="term" value="C:plasma membrane"/>
    <property type="evidence" value="ECO:0007669"/>
    <property type="project" value="UniProtKB-SubCell"/>
</dbReference>
<name>A0A2T0SZU3_9PSEU</name>
<dbReference type="InterPro" id="IPR020846">
    <property type="entry name" value="MFS_dom"/>
</dbReference>
<dbReference type="Gene3D" id="1.20.1250.20">
    <property type="entry name" value="MFS general substrate transporter like domains"/>
    <property type="match status" value="1"/>
</dbReference>
<keyword evidence="3" id="KW-1003">Cell membrane</keyword>
<evidence type="ECO:0000256" key="7">
    <source>
        <dbReference type="SAM" id="Phobius"/>
    </source>
</evidence>
<organism evidence="9 10">
    <name type="scientific">Umezawaea tangerina</name>
    <dbReference type="NCBI Taxonomy" id="84725"/>
    <lineage>
        <taxon>Bacteria</taxon>
        <taxon>Bacillati</taxon>
        <taxon>Actinomycetota</taxon>
        <taxon>Actinomycetes</taxon>
        <taxon>Pseudonocardiales</taxon>
        <taxon>Pseudonocardiaceae</taxon>
        <taxon>Umezawaea</taxon>
    </lineage>
</organism>
<feature type="transmembrane region" description="Helical" evidence="7">
    <location>
        <begin position="152"/>
        <end position="170"/>
    </location>
</feature>
<dbReference type="InterPro" id="IPR011701">
    <property type="entry name" value="MFS"/>
</dbReference>
<keyword evidence="5 7" id="KW-1133">Transmembrane helix</keyword>
<feature type="transmembrane region" description="Helical" evidence="7">
    <location>
        <begin position="176"/>
        <end position="195"/>
    </location>
</feature>
<feature type="transmembrane region" description="Helical" evidence="7">
    <location>
        <begin position="355"/>
        <end position="377"/>
    </location>
</feature>
<dbReference type="RefSeq" id="WP_106190273.1">
    <property type="nucleotide sequence ID" value="NZ_PVTF01000008.1"/>
</dbReference>
<feature type="transmembrane region" description="Helical" evidence="7">
    <location>
        <begin position="25"/>
        <end position="48"/>
    </location>
</feature>
<comment type="caution">
    <text evidence="9">The sequence shown here is derived from an EMBL/GenBank/DDBJ whole genome shotgun (WGS) entry which is preliminary data.</text>
</comment>
<gene>
    <name evidence="9" type="ORF">CLV43_108314</name>
</gene>
<protein>
    <submittedName>
        <fullName evidence="9">Putative MFS family arabinose efflux permease</fullName>
    </submittedName>
</protein>
<evidence type="ECO:0000256" key="2">
    <source>
        <dbReference type="ARBA" id="ARBA00022448"/>
    </source>
</evidence>
<evidence type="ECO:0000256" key="5">
    <source>
        <dbReference type="ARBA" id="ARBA00022989"/>
    </source>
</evidence>
<keyword evidence="2" id="KW-0813">Transport</keyword>